<dbReference type="GO" id="GO:0015891">
    <property type="term" value="P:siderophore transport"/>
    <property type="evidence" value="ECO:0007669"/>
    <property type="project" value="InterPro"/>
</dbReference>
<keyword evidence="7" id="KW-0732">Signal</keyword>
<dbReference type="Proteomes" id="UP000267035">
    <property type="component" value="Unassembled WGS sequence"/>
</dbReference>
<dbReference type="CDD" id="cd01347">
    <property type="entry name" value="ligand_gated_channel"/>
    <property type="match status" value="1"/>
</dbReference>
<dbReference type="NCBIfam" id="TIGR01783">
    <property type="entry name" value="TonB-siderophor"/>
    <property type="match status" value="1"/>
</dbReference>
<keyword evidence="3 14" id="KW-0813">Transport</keyword>
<keyword evidence="10 16" id="KW-0798">TonB box</keyword>
<keyword evidence="11 14" id="KW-0472">Membrane</keyword>
<evidence type="ECO:0000256" key="10">
    <source>
        <dbReference type="ARBA" id="ARBA00023077"/>
    </source>
</evidence>
<evidence type="ECO:0000256" key="14">
    <source>
        <dbReference type="PROSITE-ProRule" id="PRU01360"/>
    </source>
</evidence>
<comment type="caution">
    <text evidence="20">The sequence shown here is derived from an EMBL/GenBank/DDBJ whole genome shotgun (WGS) entry which is preliminary data.</text>
</comment>
<evidence type="ECO:0000259" key="19">
    <source>
        <dbReference type="Pfam" id="PF07715"/>
    </source>
</evidence>
<evidence type="ECO:0000256" key="15">
    <source>
        <dbReference type="PROSITE-ProRule" id="PRU10144"/>
    </source>
</evidence>
<keyword evidence="6 14" id="KW-0812">Transmembrane</keyword>
<organism evidence="20 21">
    <name type="scientific">Allofranklinella schreckenbergeri</name>
    <dbReference type="NCBI Taxonomy" id="1076744"/>
    <lineage>
        <taxon>Bacteria</taxon>
        <taxon>Pseudomonadati</taxon>
        <taxon>Pseudomonadota</taxon>
        <taxon>Betaproteobacteria</taxon>
        <taxon>Burkholderiales</taxon>
        <taxon>Comamonadaceae</taxon>
        <taxon>Allofranklinella</taxon>
    </lineage>
</organism>
<proteinExistence type="inferred from homology"/>
<dbReference type="InterPro" id="IPR010917">
    <property type="entry name" value="TonB_rcpt_CS"/>
</dbReference>
<dbReference type="PANTHER" id="PTHR32552">
    <property type="entry name" value="FERRICHROME IRON RECEPTOR-RELATED"/>
    <property type="match status" value="1"/>
</dbReference>
<dbReference type="InterPro" id="IPR036942">
    <property type="entry name" value="Beta-barrel_TonB_sf"/>
</dbReference>
<evidence type="ECO:0000256" key="9">
    <source>
        <dbReference type="ARBA" id="ARBA00023065"/>
    </source>
</evidence>
<dbReference type="InterPro" id="IPR010105">
    <property type="entry name" value="TonB_sidphr_rcpt"/>
</dbReference>
<keyword evidence="8" id="KW-0408">Iron</keyword>
<name>A0A3M6Q7H2_9BURK</name>
<comment type="subcellular location">
    <subcellularLocation>
        <location evidence="1 14">Cell outer membrane</location>
        <topology evidence="1 14">Multi-pass membrane protein</topology>
    </subcellularLocation>
</comment>
<dbReference type="Pfam" id="PF00593">
    <property type="entry name" value="TonB_dep_Rec_b-barrel"/>
    <property type="match status" value="1"/>
</dbReference>
<keyword evidence="17" id="KW-1133">Transmembrane helix</keyword>
<dbReference type="PANTHER" id="PTHR32552:SF82">
    <property type="entry name" value="FCUA PROTEIN"/>
    <property type="match status" value="1"/>
</dbReference>
<gene>
    <name evidence="20" type="ORF">EBQ25_08155</name>
</gene>
<sequence>MAQASRKGNGMDRRCVGARQLVAPLSGMALAVRLGLCALVWPAGPALAQSQSQAQAGGAQAAVLPAVTVTGQAASPAALPYAGGQVSGGGRMGLLGERDFMETPLASISYTEAFIDEQNAPDVQGVIARNDASVFLSGIPGEHLESYSIRGFAMDAGDVSVDGLAGMGSSYRNMPERFERVEVLKGPSAMLGGMAPHGSVGGSVNLVPKRAGAVPLTRLTLGMQSDAHGRAHLDVGRRLGAQQQVGIRLNAMGRNGAIDVEGQKKKAHLGALALDWRGAQARVFADLYSTGDRVNGMTRGLTLAPGVAVPQPPKATMSWNPPWAFYDATARGAALRGEWDVNERLTAWAAAGRSKSGLGTLMGLPTVLDAAGNMRLTFGGVDETITRKSAEAGLKGKLQTGGVGHEFALNVTHLEEDIALDGFRLRDTWSTNLYHPIWGAELPRPVQALSRTETRLRSVGVADTLSLWQGQVQLTLGVRRQSVRTQQFRAAGAALGQRYDASATTPAAAVLVKLGEGLSLYANAMQGLSQGAIAPATAANAGEVFAPYKSRQKEIGLKLDQGPFAHTLSVYEIRRPSRYVDPVSNVFSFGGEQRNRGVEWSFFGAPLPGWRVMGGVAYSDAKVTRAEVAAHVGQQATGQPRWQAKLGAEWDVPAVPGLTASAHAQYAARQYLSADNALSVPGRAVFDLGARYATRAAGYPLTLRAGVRNVANKTYWAKPHYTSLGLGAPRSFQLSATVDF</sequence>
<dbReference type="GO" id="GO:0038023">
    <property type="term" value="F:signaling receptor activity"/>
    <property type="evidence" value="ECO:0007669"/>
    <property type="project" value="InterPro"/>
</dbReference>
<evidence type="ECO:0000256" key="6">
    <source>
        <dbReference type="ARBA" id="ARBA00022692"/>
    </source>
</evidence>
<evidence type="ECO:0000256" key="3">
    <source>
        <dbReference type="ARBA" id="ARBA00022448"/>
    </source>
</evidence>
<evidence type="ECO:0000256" key="11">
    <source>
        <dbReference type="ARBA" id="ARBA00023136"/>
    </source>
</evidence>
<dbReference type="PROSITE" id="PS01156">
    <property type="entry name" value="TONB_DEPENDENT_REC_2"/>
    <property type="match status" value="1"/>
</dbReference>
<keyword evidence="9" id="KW-0406">Ion transport</keyword>
<evidence type="ECO:0000256" key="17">
    <source>
        <dbReference type="SAM" id="Phobius"/>
    </source>
</evidence>
<dbReference type="GO" id="GO:0009279">
    <property type="term" value="C:cell outer membrane"/>
    <property type="evidence" value="ECO:0007669"/>
    <property type="project" value="UniProtKB-SubCell"/>
</dbReference>
<keyword evidence="12 20" id="KW-0675">Receptor</keyword>
<feature type="domain" description="TonB-dependent receptor-like beta-barrel" evidence="18">
    <location>
        <begin position="325"/>
        <end position="710"/>
    </location>
</feature>
<dbReference type="SUPFAM" id="SSF56935">
    <property type="entry name" value="Porins"/>
    <property type="match status" value="1"/>
</dbReference>
<dbReference type="Gene3D" id="2.40.170.20">
    <property type="entry name" value="TonB-dependent receptor, beta-barrel domain"/>
    <property type="match status" value="1"/>
</dbReference>
<evidence type="ECO:0000256" key="16">
    <source>
        <dbReference type="RuleBase" id="RU003357"/>
    </source>
</evidence>
<feature type="short sequence motif" description="TonB C-terminal box" evidence="15">
    <location>
        <begin position="723"/>
        <end position="740"/>
    </location>
</feature>
<evidence type="ECO:0000259" key="18">
    <source>
        <dbReference type="Pfam" id="PF00593"/>
    </source>
</evidence>
<evidence type="ECO:0000256" key="8">
    <source>
        <dbReference type="ARBA" id="ARBA00023004"/>
    </source>
</evidence>
<dbReference type="AlphaFoldDB" id="A0A3M6Q7H2"/>
<dbReference type="InterPro" id="IPR037066">
    <property type="entry name" value="Plug_dom_sf"/>
</dbReference>
<evidence type="ECO:0000256" key="7">
    <source>
        <dbReference type="ARBA" id="ARBA00022729"/>
    </source>
</evidence>
<evidence type="ECO:0000256" key="4">
    <source>
        <dbReference type="ARBA" id="ARBA00022452"/>
    </source>
</evidence>
<keyword evidence="5" id="KW-0410">Iron transport</keyword>
<accession>A0A3M6Q7H2</accession>
<keyword evidence="21" id="KW-1185">Reference proteome</keyword>
<keyword evidence="13 14" id="KW-0998">Cell outer membrane</keyword>
<evidence type="ECO:0000313" key="20">
    <source>
        <dbReference type="EMBL" id="RMW99049.1"/>
    </source>
</evidence>
<evidence type="ECO:0000256" key="12">
    <source>
        <dbReference type="ARBA" id="ARBA00023170"/>
    </source>
</evidence>
<reference evidence="20 21" key="1">
    <citation type="submission" date="2018-10" db="EMBL/GenBank/DDBJ databases">
        <title>Comamonadaceae CDC group NO-1 genome sequencing and assembly.</title>
        <authorList>
            <person name="Bernier A.-M."/>
            <person name="Bernard K."/>
        </authorList>
    </citation>
    <scope>NUCLEOTIDE SEQUENCE [LARGE SCALE GENOMIC DNA]</scope>
    <source>
        <strain evidence="20 21">NML161473</strain>
    </source>
</reference>
<dbReference type="Pfam" id="PF07715">
    <property type="entry name" value="Plug"/>
    <property type="match status" value="1"/>
</dbReference>
<evidence type="ECO:0000256" key="5">
    <source>
        <dbReference type="ARBA" id="ARBA00022496"/>
    </source>
</evidence>
<evidence type="ECO:0000256" key="13">
    <source>
        <dbReference type="ARBA" id="ARBA00023237"/>
    </source>
</evidence>
<dbReference type="EMBL" id="RDQL01000009">
    <property type="protein sequence ID" value="RMW99049.1"/>
    <property type="molecule type" value="Genomic_DNA"/>
</dbReference>
<feature type="transmembrane region" description="Helical" evidence="17">
    <location>
        <begin position="21"/>
        <end position="41"/>
    </location>
</feature>
<dbReference type="InterPro" id="IPR012910">
    <property type="entry name" value="Plug_dom"/>
</dbReference>
<dbReference type="GO" id="GO:0015344">
    <property type="term" value="F:siderophore uptake transmembrane transporter activity"/>
    <property type="evidence" value="ECO:0007669"/>
    <property type="project" value="TreeGrafter"/>
</dbReference>
<evidence type="ECO:0000313" key="21">
    <source>
        <dbReference type="Proteomes" id="UP000267035"/>
    </source>
</evidence>
<protein>
    <submittedName>
        <fullName evidence="20">TonB-dependent siderophore receptor</fullName>
    </submittedName>
</protein>
<dbReference type="Gene3D" id="2.170.130.10">
    <property type="entry name" value="TonB-dependent receptor, plug domain"/>
    <property type="match status" value="1"/>
</dbReference>
<keyword evidence="4 14" id="KW-1134">Transmembrane beta strand</keyword>
<dbReference type="InterPro" id="IPR039426">
    <property type="entry name" value="TonB-dep_rcpt-like"/>
</dbReference>
<dbReference type="InterPro" id="IPR000531">
    <property type="entry name" value="Beta-barrel_TonB"/>
</dbReference>
<evidence type="ECO:0000256" key="2">
    <source>
        <dbReference type="ARBA" id="ARBA00009810"/>
    </source>
</evidence>
<dbReference type="PROSITE" id="PS52016">
    <property type="entry name" value="TONB_DEPENDENT_REC_3"/>
    <property type="match status" value="1"/>
</dbReference>
<comment type="similarity">
    <text evidence="2 14 16">Belongs to the TonB-dependent receptor family.</text>
</comment>
<feature type="domain" description="TonB-dependent receptor plug" evidence="19">
    <location>
        <begin position="101"/>
        <end position="197"/>
    </location>
</feature>
<evidence type="ECO:0000256" key="1">
    <source>
        <dbReference type="ARBA" id="ARBA00004571"/>
    </source>
</evidence>